<accession>F2U9D6</accession>
<dbReference type="GO" id="GO:0005509">
    <property type="term" value="F:calcium ion binding"/>
    <property type="evidence" value="ECO:0007669"/>
    <property type="project" value="InterPro"/>
</dbReference>
<dbReference type="STRING" id="946362.F2U9D6"/>
<dbReference type="PROSITE" id="PS50222">
    <property type="entry name" value="EF_HAND_2"/>
    <property type="match status" value="1"/>
</dbReference>
<dbReference type="eggNOG" id="KOG0035">
    <property type="taxonomic scope" value="Eukaryota"/>
</dbReference>
<evidence type="ECO:0000256" key="3">
    <source>
        <dbReference type="SAM" id="Coils"/>
    </source>
</evidence>
<dbReference type="PANTHER" id="PTHR11915">
    <property type="entry name" value="SPECTRIN/FILAMIN RELATED CYTOSKELETAL PROTEIN"/>
    <property type="match status" value="1"/>
</dbReference>
<dbReference type="SUPFAM" id="SSF47473">
    <property type="entry name" value="EF-hand"/>
    <property type="match status" value="1"/>
</dbReference>
<dbReference type="InterPro" id="IPR036872">
    <property type="entry name" value="CH_dom_sf"/>
</dbReference>
<dbReference type="OrthoDB" id="10017054at2759"/>
<dbReference type="InParanoid" id="F2U9D6"/>
<sequence length="1246" mass="141393">MMAQDDAAMPQLQDWEALQAKIFTKWVNQKLMSRHFPTINNVQSDLAKDNTLYNLMCALTDREPPVEKKKPAKMHVKAQVLDDIDKALKFVFDCGIQMKLKPSPENLYSGDFRDVMALVWAIMMKYIKFDEEDGQENLSAKDALLRWLQFHTKDYPQVKVENLTKSFHDGIAFCALIHKFKPGAIDLDSLDPANKAENLQLAMDKAEELFGIEKYLTPADILKLDEKSMLVYCSEYYYHINEQLKRDLAAKRISKLIAFTRENDETKARYVEQGEQLLQRVRTSEELLTGVDVIDNTMAGAKDRLHRFDTYKSEHKRSIVSIHLDMEATYNTLAMRLANHNRPEFVPENSELVLGTLTARIRDLQAKESVESQLHAELNRQTRLLQLDSQHATQAGKIVQWIEDKNQYLAGDFTVTSSGEARKQLKLFDSFVKESKAMQADPVQQLAKISKVLAEEKYERAAEASERESDIKTRFATLDQTAAEKEPVLKDNLARELFKEKVRLDVKVHTETFQSLQAWCAEKSAYATKKETVASVQAAHLQLSVLDALLTEKSDVEKGSVARLNSLGAAIRDAKYETQYSQWVYEDPAAVQKLEEDVQALLSTLEQQAAQKRTVLEDDLAREQERERIDLLVSNHRSQYEQLLAWAAKKIEYLETKETVESSSEAKKQLSKLELYEKEKADTTEGNVASLKAMGNEVRTTEYKTELSQWKYEKPDTLVALESEIDAKWQELDQKAAAKKAVLEDDLARELFAEQTRLMASTHSSSHDNLMSFAALKQKQYAEDIVVNSIADAQFLLSQLDSLEQERKTVQDSMVVSLKQLGKDILGRQYKTAHSSYTYENPAEITGHEAAVDEAFASRASEAAARQSTLQELLAKEERKEELRLEFASLAADFIRMTNDKIAEIGTQDEQKVMHGFSLDEVEAYETTLLSEEQELSNATAARQKEYKAALTEMDSLGVTENAYTKLTSADLDAAQGKLDAAVQARRSFYEQERERHRANDALCKQFADLVVPFEKQVSELMAKVLAASSTEEDQLALVTDNLNNADSVKLDFAAATQLEKSLAERGVESNPYTVLSVEDVQITWDNYMQVLQSRKPYLENVVAYKKYRGISPQQYEEMEQIFHSFDKDDSNSINERELRSCLFSLGEERTKAEIQAYMSQYGTAGNLSFQPFRELMITLLGDAGTPAGVNESFKVIARGRTAVAEEQLAELLSSDDVEYIKATARPAEEEPGYDFPAWIEEVFAR</sequence>
<evidence type="ECO:0000313" key="6">
    <source>
        <dbReference type="EMBL" id="EGD73339.1"/>
    </source>
</evidence>
<dbReference type="Pfam" id="PF00435">
    <property type="entry name" value="Spectrin"/>
    <property type="match status" value="1"/>
</dbReference>
<feature type="coiled-coil region" evidence="3">
    <location>
        <begin position="591"/>
        <end position="626"/>
    </location>
</feature>
<evidence type="ECO:0000313" key="7">
    <source>
        <dbReference type="Proteomes" id="UP000007799"/>
    </source>
</evidence>
<dbReference type="Gene3D" id="1.10.418.10">
    <property type="entry name" value="Calponin-like domain"/>
    <property type="match status" value="2"/>
</dbReference>
<dbReference type="SMART" id="SM00150">
    <property type="entry name" value="SPEC"/>
    <property type="match status" value="4"/>
</dbReference>
<dbReference type="SUPFAM" id="SSF47576">
    <property type="entry name" value="Calponin-homology domain, CH-domain"/>
    <property type="match status" value="1"/>
</dbReference>
<dbReference type="SMART" id="SM01184">
    <property type="entry name" value="efhand_Ca_insen"/>
    <property type="match status" value="1"/>
</dbReference>
<dbReference type="OMA" id="AKYETQY"/>
<dbReference type="CDD" id="cd00051">
    <property type="entry name" value="EFh"/>
    <property type="match status" value="1"/>
</dbReference>
<dbReference type="InterPro" id="IPR018247">
    <property type="entry name" value="EF_Hand_1_Ca_BS"/>
</dbReference>
<gene>
    <name evidence="6" type="ORF">PTSG_12249</name>
</gene>
<feature type="coiled-coil region" evidence="3">
    <location>
        <begin position="866"/>
        <end position="893"/>
    </location>
</feature>
<dbReference type="InterPro" id="IPR002048">
    <property type="entry name" value="EF_hand_dom"/>
</dbReference>
<dbReference type="EMBL" id="GL832965">
    <property type="protein sequence ID" value="EGD73339.1"/>
    <property type="molecule type" value="Genomic_DNA"/>
</dbReference>
<dbReference type="GeneID" id="16074950"/>
<reference evidence="6" key="1">
    <citation type="submission" date="2009-08" db="EMBL/GenBank/DDBJ databases">
        <title>Annotation of Salpingoeca rosetta.</title>
        <authorList>
            <consortium name="The Broad Institute Genome Sequencing Platform"/>
            <person name="Russ C."/>
            <person name="Cuomo C."/>
            <person name="Burger G."/>
            <person name="Gray M.W."/>
            <person name="Holland P.W.H."/>
            <person name="King N."/>
            <person name="Lang F.B.F."/>
            <person name="Roger A.J."/>
            <person name="Ruiz-Trillo I."/>
            <person name="Young S.K."/>
            <person name="Zeng Q."/>
            <person name="Gargeya S."/>
            <person name="Alvarado L."/>
            <person name="Berlin A."/>
            <person name="Chapman S.B."/>
            <person name="Chen Z."/>
            <person name="Freedman E."/>
            <person name="Gellesch M."/>
            <person name="Goldberg J."/>
            <person name="Griggs A."/>
            <person name="Gujja S."/>
            <person name="Heilman E."/>
            <person name="Heiman D."/>
            <person name="Howarth C."/>
            <person name="Mehta T."/>
            <person name="Neiman D."/>
            <person name="Pearson M."/>
            <person name="Roberts A."/>
            <person name="Saif S."/>
            <person name="Shea T."/>
            <person name="Shenoy N."/>
            <person name="Sisk P."/>
            <person name="Stolte C."/>
            <person name="Sykes S."/>
            <person name="White J."/>
            <person name="Yandava C."/>
            <person name="Haas B."/>
            <person name="Nusbaum C."/>
            <person name="Birren B."/>
        </authorList>
    </citation>
    <scope>NUCLEOTIDE SEQUENCE [LARGE SCALE GENOMIC DNA]</scope>
    <source>
        <strain evidence="6">ATCC 50818</strain>
    </source>
</reference>
<protein>
    <submittedName>
        <fullName evidence="6">Uncharacterized protein</fullName>
    </submittedName>
</protein>
<dbReference type="InterPro" id="IPR011992">
    <property type="entry name" value="EF-hand-dom_pair"/>
</dbReference>
<evidence type="ECO:0000259" key="5">
    <source>
        <dbReference type="PROSITE" id="PS50222"/>
    </source>
</evidence>
<dbReference type="PROSITE" id="PS00018">
    <property type="entry name" value="EF_HAND_1"/>
    <property type="match status" value="1"/>
</dbReference>
<dbReference type="eggNOG" id="KOG0517">
    <property type="taxonomic scope" value="Eukaryota"/>
</dbReference>
<dbReference type="Proteomes" id="UP000007799">
    <property type="component" value="Unassembled WGS sequence"/>
</dbReference>
<dbReference type="SMART" id="SM00033">
    <property type="entry name" value="CH"/>
    <property type="match status" value="2"/>
</dbReference>
<dbReference type="SUPFAM" id="SSF46966">
    <property type="entry name" value="Spectrin repeat"/>
    <property type="match status" value="2"/>
</dbReference>
<feature type="domain" description="EF-hand" evidence="5">
    <location>
        <begin position="1114"/>
        <end position="1149"/>
    </location>
</feature>
<dbReference type="KEGG" id="sre:PTSG_12249"/>
<keyword evidence="1" id="KW-0677">Repeat</keyword>
<keyword evidence="7" id="KW-1185">Reference proteome</keyword>
<dbReference type="InterPro" id="IPR001715">
    <property type="entry name" value="CH_dom"/>
</dbReference>
<dbReference type="RefSeq" id="XP_004994369.1">
    <property type="nucleotide sequence ID" value="XM_004994312.1"/>
</dbReference>
<feature type="domain" description="Calponin-homology (CH)" evidence="4">
    <location>
        <begin position="17"/>
        <end position="127"/>
    </location>
</feature>
<evidence type="ECO:0000256" key="2">
    <source>
        <dbReference type="ARBA" id="ARBA00022837"/>
    </source>
</evidence>
<dbReference type="Gene3D" id="1.10.238.10">
    <property type="entry name" value="EF-hand"/>
    <property type="match status" value="2"/>
</dbReference>
<dbReference type="InterPro" id="IPR002017">
    <property type="entry name" value="Spectrin_repeat"/>
</dbReference>
<evidence type="ECO:0000256" key="1">
    <source>
        <dbReference type="ARBA" id="ARBA00022737"/>
    </source>
</evidence>
<dbReference type="PROSITE" id="PS50021">
    <property type="entry name" value="CH"/>
    <property type="match status" value="2"/>
</dbReference>
<feature type="domain" description="Calponin-homology (CH)" evidence="4">
    <location>
        <begin position="138"/>
        <end position="241"/>
    </location>
</feature>
<dbReference type="InterPro" id="IPR018159">
    <property type="entry name" value="Spectrin/alpha-actinin"/>
</dbReference>
<dbReference type="AlphaFoldDB" id="F2U9D6"/>
<proteinExistence type="predicted"/>
<organism evidence="7">
    <name type="scientific">Salpingoeca rosetta (strain ATCC 50818 / BSB-021)</name>
    <dbReference type="NCBI Taxonomy" id="946362"/>
    <lineage>
        <taxon>Eukaryota</taxon>
        <taxon>Choanoflagellata</taxon>
        <taxon>Craspedida</taxon>
        <taxon>Salpingoecidae</taxon>
        <taxon>Salpingoeca</taxon>
    </lineage>
</organism>
<name>F2U9D6_SALR5</name>
<keyword evidence="3" id="KW-0175">Coiled coil</keyword>
<evidence type="ECO:0000259" key="4">
    <source>
        <dbReference type="PROSITE" id="PS50021"/>
    </source>
</evidence>
<dbReference type="Gene3D" id="1.20.58.60">
    <property type="match status" value="4"/>
</dbReference>
<keyword evidence="2" id="KW-0106">Calcium</keyword>
<dbReference type="Pfam" id="PF00307">
    <property type="entry name" value="CH"/>
    <property type="match status" value="2"/>
</dbReference>